<dbReference type="GO" id="GO:0009739">
    <property type="term" value="P:response to gibberellin"/>
    <property type="evidence" value="ECO:0007669"/>
    <property type="project" value="TreeGrafter"/>
</dbReference>
<protein>
    <submittedName>
        <fullName evidence="10">Probable transcription factor At5g61620</fullName>
    </submittedName>
</protein>
<dbReference type="PROSITE" id="PS51294">
    <property type="entry name" value="HTH_MYB"/>
    <property type="match status" value="1"/>
</dbReference>
<evidence type="ECO:0000256" key="2">
    <source>
        <dbReference type="ARBA" id="ARBA00023015"/>
    </source>
</evidence>
<dbReference type="GO" id="GO:0003677">
    <property type="term" value="F:DNA binding"/>
    <property type="evidence" value="ECO:0007669"/>
    <property type="project" value="UniProtKB-KW"/>
</dbReference>
<dbReference type="FunFam" id="1.10.10.60:FF:000009">
    <property type="entry name" value="transcription factor MYB1R1"/>
    <property type="match status" value="1"/>
</dbReference>
<proteinExistence type="predicted"/>
<dbReference type="PANTHER" id="PTHR44191:SF62">
    <property type="entry name" value="OS04G0341900 PROTEIN"/>
    <property type="match status" value="1"/>
</dbReference>
<feature type="domain" description="Myb-like" evidence="6">
    <location>
        <begin position="103"/>
        <end position="155"/>
    </location>
</feature>
<dbReference type="Gene3D" id="1.10.10.60">
    <property type="entry name" value="Homeodomain-like"/>
    <property type="match status" value="1"/>
</dbReference>
<evidence type="ECO:0000313" key="10">
    <source>
        <dbReference type="RefSeq" id="XP_027356927.1"/>
    </source>
</evidence>
<sequence>MGIARKCSYCGNFGHNARTCDKSFSHGQLKLFGVQLDVYSSSSSSSISSTSPSYFAMKRSFSMDYSLSSRTSSSVSSSFSSPSLLGANENTDSYSSGLISTIQDTKKGAPWTEEEHRKFLEGLEKLGKGNWRGISKSFVTTRTPTQVASHAQKYFLRKSQRSFNKRKHHANLFDVGNGSKITFTPFNSCFSKSRAAFGTFKFHSNDLSSFSQLSSNRTFIPQWLAHPHSTNCIFQSKAPDLELKLATPTPLELTEACSTSLLS</sequence>
<organism evidence="9 10">
    <name type="scientific">Abrus precatorius</name>
    <name type="common">Indian licorice</name>
    <name type="synonym">Glycine abrus</name>
    <dbReference type="NCBI Taxonomy" id="3816"/>
    <lineage>
        <taxon>Eukaryota</taxon>
        <taxon>Viridiplantae</taxon>
        <taxon>Streptophyta</taxon>
        <taxon>Embryophyta</taxon>
        <taxon>Tracheophyta</taxon>
        <taxon>Spermatophyta</taxon>
        <taxon>Magnoliopsida</taxon>
        <taxon>eudicotyledons</taxon>
        <taxon>Gunneridae</taxon>
        <taxon>Pentapetalae</taxon>
        <taxon>rosids</taxon>
        <taxon>fabids</taxon>
        <taxon>Fabales</taxon>
        <taxon>Fabaceae</taxon>
        <taxon>Papilionoideae</taxon>
        <taxon>50 kb inversion clade</taxon>
        <taxon>NPAAA clade</taxon>
        <taxon>indigoferoid/millettioid clade</taxon>
        <taxon>Abreae</taxon>
        <taxon>Abrus</taxon>
    </lineage>
</organism>
<dbReference type="SUPFAM" id="SSF46689">
    <property type="entry name" value="Homeodomain-like"/>
    <property type="match status" value="1"/>
</dbReference>
<gene>
    <name evidence="10" type="primary">LOC113866246</name>
</gene>
<feature type="domain" description="SANT" evidence="7">
    <location>
        <begin position="111"/>
        <end position="159"/>
    </location>
</feature>
<dbReference type="GeneID" id="113866246"/>
<dbReference type="Proteomes" id="UP000694853">
    <property type="component" value="Unplaced"/>
</dbReference>
<dbReference type="SMART" id="SM00717">
    <property type="entry name" value="SANT"/>
    <property type="match status" value="1"/>
</dbReference>
<dbReference type="InterPro" id="IPR017884">
    <property type="entry name" value="SANT_dom"/>
</dbReference>
<dbReference type="InterPro" id="IPR052245">
    <property type="entry name" value="Plant_Stress_Dev_TF"/>
</dbReference>
<evidence type="ECO:0000256" key="4">
    <source>
        <dbReference type="ARBA" id="ARBA00023163"/>
    </source>
</evidence>
<evidence type="ECO:0000256" key="3">
    <source>
        <dbReference type="ARBA" id="ARBA00023125"/>
    </source>
</evidence>
<feature type="domain" description="HTH myb-type" evidence="8">
    <location>
        <begin position="103"/>
        <end position="159"/>
    </location>
</feature>
<dbReference type="GO" id="GO:0006355">
    <property type="term" value="P:regulation of DNA-templated transcription"/>
    <property type="evidence" value="ECO:0007669"/>
    <property type="project" value="UniProtKB-ARBA"/>
</dbReference>
<dbReference type="RefSeq" id="XP_027356927.1">
    <property type="nucleotide sequence ID" value="XM_027501126.1"/>
</dbReference>
<reference evidence="9" key="1">
    <citation type="journal article" date="2019" name="Toxins">
        <title>Detection of Abrin-Like and Prepropulchellin-Like Toxin Genes and Transcripts Using Whole Genome Sequencing and Full-Length Transcript Sequencing of Abrus precatorius.</title>
        <authorList>
            <person name="Hovde B.T."/>
            <person name="Daligault H.E."/>
            <person name="Hanschen E.R."/>
            <person name="Kunde Y.A."/>
            <person name="Johnson M.B."/>
            <person name="Starkenburg S.R."/>
            <person name="Johnson S.L."/>
        </authorList>
    </citation>
    <scope>NUCLEOTIDE SEQUENCE [LARGE SCALE GENOMIC DNA]</scope>
</reference>
<keyword evidence="5" id="KW-0539">Nucleus</keyword>
<dbReference type="PROSITE" id="PS50090">
    <property type="entry name" value="MYB_LIKE"/>
    <property type="match status" value="1"/>
</dbReference>
<reference evidence="10" key="2">
    <citation type="submission" date="2025-08" db="UniProtKB">
        <authorList>
            <consortium name="RefSeq"/>
        </authorList>
    </citation>
    <scope>IDENTIFICATION</scope>
    <source>
        <tissue evidence="10">Young leaves</tissue>
    </source>
</reference>
<evidence type="ECO:0000256" key="5">
    <source>
        <dbReference type="ARBA" id="ARBA00023242"/>
    </source>
</evidence>
<dbReference type="InterPro" id="IPR017930">
    <property type="entry name" value="Myb_dom"/>
</dbReference>
<dbReference type="KEGG" id="aprc:113866246"/>
<keyword evidence="4" id="KW-0804">Transcription</keyword>
<evidence type="ECO:0000259" key="7">
    <source>
        <dbReference type="PROSITE" id="PS51293"/>
    </source>
</evidence>
<evidence type="ECO:0000313" key="9">
    <source>
        <dbReference type="Proteomes" id="UP000694853"/>
    </source>
</evidence>
<dbReference type="InterPro" id="IPR009057">
    <property type="entry name" value="Homeodomain-like_sf"/>
</dbReference>
<keyword evidence="2" id="KW-0805">Transcription regulation</keyword>
<accession>A0A8B8LLU8</accession>
<dbReference type="GO" id="GO:0009723">
    <property type="term" value="P:response to ethylene"/>
    <property type="evidence" value="ECO:0007669"/>
    <property type="project" value="TreeGrafter"/>
</dbReference>
<keyword evidence="3" id="KW-0238">DNA-binding</keyword>
<dbReference type="OrthoDB" id="118550at2759"/>
<dbReference type="InterPro" id="IPR006447">
    <property type="entry name" value="Myb_dom_plants"/>
</dbReference>
<name>A0A8B8LLU8_ABRPR</name>
<dbReference type="PANTHER" id="PTHR44191">
    <property type="entry name" value="TRANSCRIPTION FACTOR KUA1"/>
    <property type="match status" value="1"/>
</dbReference>
<dbReference type="NCBIfam" id="TIGR01557">
    <property type="entry name" value="myb_SHAQKYF"/>
    <property type="match status" value="1"/>
</dbReference>
<evidence type="ECO:0000259" key="6">
    <source>
        <dbReference type="PROSITE" id="PS50090"/>
    </source>
</evidence>
<dbReference type="GO" id="GO:0005634">
    <property type="term" value="C:nucleus"/>
    <property type="evidence" value="ECO:0007669"/>
    <property type="project" value="UniProtKB-SubCell"/>
</dbReference>
<dbReference type="InterPro" id="IPR001005">
    <property type="entry name" value="SANT/Myb"/>
</dbReference>
<dbReference type="CDD" id="cd00167">
    <property type="entry name" value="SANT"/>
    <property type="match status" value="1"/>
</dbReference>
<keyword evidence="9" id="KW-1185">Reference proteome</keyword>
<evidence type="ECO:0000256" key="1">
    <source>
        <dbReference type="ARBA" id="ARBA00004123"/>
    </source>
</evidence>
<dbReference type="Pfam" id="PF00249">
    <property type="entry name" value="Myb_DNA-binding"/>
    <property type="match status" value="1"/>
</dbReference>
<comment type="subcellular location">
    <subcellularLocation>
        <location evidence="1">Nucleus</location>
    </subcellularLocation>
</comment>
<evidence type="ECO:0000259" key="8">
    <source>
        <dbReference type="PROSITE" id="PS51294"/>
    </source>
</evidence>
<dbReference type="PROSITE" id="PS51293">
    <property type="entry name" value="SANT"/>
    <property type="match status" value="1"/>
</dbReference>
<dbReference type="AlphaFoldDB" id="A0A8B8LLU8"/>